<organism evidence="2 3">
    <name type="scientific">Halostreptopolyspora alba</name>
    <dbReference type="NCBI Taxonomy" id="2487137"/>
    <lineage>
        <taxon>Bacteria</taxon>
        <taxon>Bacillati</taxon>
        <taxon>Actinomycetota</taxon>
        <taxon>Actinomycetes</taxon>
        <taxon>Streptosporangiales</taxon>
        <taxon>Nocardiopsidaceae</taxon>
        <taxon>Halostreptopolyspora</taxon>
    </lineage>
</organism>
<dbReference type="Proteomes" id="UP000269198">
    <property type="component" value="Unassembled WGS sequence"/>
</dbReference>
<feature type="transmembrane region" description="Helical" evidence="1">
    <location>
        <begin position="42"/>
        <end position="64"/>
    </location>
</feature>
<feature type="transmembrane region" description="Helical" evidence="1">
    <location>
        <begin position="194"/>
        <end position="213"/>
    </location>
</feature>
<gene>
    <name evidence="2" type="ORF">EFW17_11800</name>
</gene>
<keyword evidence="1" id="KW-0472">Membrane</keyword>
<sequence length="274" mass="29506">MIEPTRQRGTREGGVAAPVGATDAPSLGTVARTEARRLWRRFPLWLTFGLPFGLVLPHGLIAVLSPEGREGFVWDVWLQVVLMFWGVLLPMVSALYAGVSVRQDNQARRLLHSYGFRPSRLLVGKFTALALMSLVSAALITCLLCLLGVFFGETGDLARVVAGGMVPWLASLATLALCLVIAQAWGFTATMCTGVAGMMFGALLADKVVWWVIPLAWPMRVVVPLAGIEASGIPLPDDHPLRDLSVLPIAVGLSVALTAVLLVVGSRYVNRREL</sequence>
<comment type="caution">
    <text evidence="2">The sequence shown here is derived from an EMBL/GenBank/DDBJ whole genome shotgun (WGS) entry which is preliminary data.</text>
</comment>
<evidence type="ECO:0000313" key="2">
    <source>
        <dbReference type="EMBL" id="RNL84589.1"/>
    </source>
</evidence>
<keyword evidence="1" id="KW-1133">Transmembrane helix</keyword>
<accession>A0A3N0EA35</accession>
<feature type="transmembrane region" description="Helical" evidence="1">
    <location>
        <begin position="244"/>
        <end position="264"/>
    </location>
</feature>
<reference evidence="2 3" key="1">
    <citation type="submission" date="2018-11" db="EMBL/GenBank/DDBJ databases">
        <title>The genome draft of YIM 96095.</title>
        <authorList>
            <person name="Tang S.-K."/>
            <person name="Chunyu W.-X."/>
            <person name="Feng Y.-Z."/>
        </authorList>
    </citation>
    <scope>NUCLEOTIDE SEQUENCE [LARGE SCALE GENOMIC DNA]</scope>
    <source>
        <strain evidence="2 3">YIM 96095</strain>
    </source>
</reference>
<feature type="transmembrane region" description="Helical" evidence="1">
    <location>
        <begin position="76"/>
        <end position="101"/>
    </location>
</feature>
<evidence type="ECO:0000313" key="3">
    <source>
        <dbReference type="Proteomes" id="UP000269198"/>
    </source>
</evidence>
<dbReference type="OrthoDB" id="4427624at2"/>
<dbReference type="AlphaFoldDB" id="A0A3N0EA35"/>
<dbReference type="CDD" id="cd21807">
    <property type="entry name" value="ABC-2_lan_permease_MutE_EpiE-like"/>
    <property type="match status" value="1"/>
</dbReference>
<feature type="transmembrane region" description="Helical" evidence="1">
    <location>
        <begin position="122"/>
        <end position="151"/>
    </location>
</feature>
<dbReference type="RefSeq" id="WP_123201406.1">
    <property type="nucleotide sequence ID" value="NZ_RJMB01000010.1"/>
</dbReference>
<dbReference type="InterPro" id="IPR021205">
    <property type="entry name" value="Lanti_perm_SpaE/MutE/EpiE-like"/>
</dbReference>
<name>A0A3N0EA35_9ACTN</name>
<feature type="transmembrane region" description="Helical" evidence="1">
    <location>
        <begin position="157"/>
        <end position="182"/>
    </location>
</feature>
<evidence type="ECO:0008006" key="4">
    <source>
        <dbReference type="Google" id="ProtNLM"/>
    </source>
</evidence>
<evidence type="ECO:0000256" key="1">
    <source>
        <dbReference type="SAM" id="Phobius"/>
    </source>
</evidence>
<protein>
    <recommendedName>
        <fullName evidence="4">Lantibiotic immunity ABC transporter MutE/EpiE family permease subunit</fullName>
    </recommendedName>
</protein>
<proteinExistence type="predicted"/>
<keyword evidence="1" id="KW-0812">Transmembrane</keyword>
<dbReference type="EMBL" id="RJMB01000010">
    <property type="protein sequence ID" value="RNL84589.1"/>
    <property type="molecule type" value="Genomic_DNA"/>
</dbReference>
<keyword evidence="3" id="KW-1185">Reference proteome</keyword>